<accession>A0A0C1IQQ8</accession>
<dbReference type="InterPro" id="IPR021868">
    <property type="entry name" value="Alpha_2_Macroglob_MG3"/>
</dbReference>
<dbReference type="SUPFAM" id="SSF48239">
    <property type="entry name" value="Terpenoid cyclases/Protein prenyltransferases"/>
    <property type="match status" value="1"/>
</dbReference>
<proteinExistence type="inferred from homology"/>
<evidence type="ECO:0000256" key="2">
    <source>
        <dbReference type="ARBA" id="ARBA00022729"/>
    </source>
</evidence>
<gene>
    <name evidence="5" type="ORF">OI18_00520</name>
</gene>
<dbReference type="Proteomes" id="UP000031408">
    <property type="component" value="Unassembled WGS sequence"/>
</dbReference>
<dbReference type="SMART" id="SM01360">
    <property type="entry name" value="A2M"/>
    <property type="match status" value="1"/>
</dbReference>
<evidence type="ECO:0000313" key="6">
    <source>
        <dbReference type="Proteomes" id="UP000031408"/>
    </source>
</evidence>
<evidence type="ECO:0000259" key="4">
    <source>
        <dbReference type="SMART" id="SM01360"/>
    </source>
</evidence>
<dbReference type="InterPro" id="IPR047565">
    <property type="entry name" value="Alpha-macroglob_thiol-ester_cl"/>
</dbReference>
<protein>
    <recommendedName>
        <fullName evidence="7">Alpha-2-macroglobulin</fullName>
    </recommendedName>
</protein>
<dbReference type="Pfam" id="PF17972">
    <property type="entry name" value="bMG5"/>
    <property type="match status" value="1"/>
</dbReference>
<dbReference type="Pfam" id="PF11974">
    <property type="entry name" value="bMG3"/>
    <property type="match status" value="1"/>
</dbReference>
<dbReference type="Pfam" id="PF00207">
    <property type="entry name" value="A2M"/>
    <property type="match status" value="1"/>
</dbReference>
<dbReference type="CDD" id="cd02891">
    <property type="entry name" value="A2M_like"/>
    <property type="match status" value="1"/>
</dbReference>
<dbReference type="InterPro" id="IPR041203">
    <property type="entry name" value="Bact_A2M_MG5"/>
</dbReference>
<dbReference type="GO" id="GO:0004866">
    <property type="term" value="F:endopeptidase inhibitor activity"/>
    <property type="evidence" value="ECO:0007669"/>
    <property type="project" value="InterPro"/>
</dbReference>
<dbReference type="Pfam" id="PF07703">
    <property type="entry name" value="A2M_BRD"/>
    <property type="match status" value="1"/>
</dbReference>
<dbReference type="InterPro" id="IPR041462">
    <property type="entry name" value="Bact_A2M_MG6"/>
</dbReference>
<comment type="caution">
    <text evidence="5">The sequence shown here is derived from an EMBL/GenBank/DDBJ whole genome shotgun (WGS) entry which is preliminary data.</text>
</comment>
<dbReference type="Pfam" id="PF01835">
    <property type="entry name" value="MG2"/>
    <property type="match status" value="1"/>
</dbReference>
<feature type="domain" description="Alpha-2-macroglobulin bait region" evidence="3">
    <location>
        <begin position="913"/>
        <end position="1051"/>
    </location>
</feature>
<dbReference type="InterPro" id="IPR011625">
    <property type="entry name" value="A2M_N_BRD"/>
</dbReference>
<dbReference type="SMART" id="SM01359">
    <property type="entry name" value="A2M_N_2"/>
    <property type="match status" value="1"/>
</dbReference>
<organism evidence="5 6">
    <name type="scientific">Flavihumibacter solisilvae</name>
    <dbReference type="NCBI Taxonomy" id="1349421"/>
    <lineage>
        <taxon>Bacteria</taxon>
        <taxon>Pseudomonadati</taxon>
        <taxon>Bacteroidota</taxon>
        <taxon>Chitinophagia</taxon>
        <taxon>Chitinophagales</taxon>
        <taxon>Chitinophagaceae</taxon>
        <taxon>Flavihumibacter</taxon>
    </lineage>
</organism>
<dbReference type="EMBL" id="JSVC01000001">
    <property type="protein sequence ID" value="KIC96515.1"/>
    <property type="molecule type" value="Genomic_DNA"/>
</dbReference>
<evidence type="ECO:0000313" key="5">
    <source>
        <dbReference type="EMBL" id="KIC96515.1"/>
    </source>
</evidence>
<dbReference type="Gene3D" id="1.50.10.20">
    <property type="match status" value="1"/>
</dbReference>
<sequence length="1783" mass="198482">MLFIVSCNRKSATLKYTNADKEVRQLENLIFRFDHPLVSDSMLHLWDSTEYVLFEPAIPGKFRWESPDQLIFSPAAPLAPATQYKARLQYSLLAHSQFTKLEDPKELSFYTPSLNLDQTNITWILQDENSRLAVPQVELYFNYQVKPQLLKEKLKIESEGKQVNYSMLTVSPDNKITIRLQNFQQLDKDREISVVIDKGLLPLGGGMGTAKLIRSDAAIPSPFRLVINDLETEHDGSMGKIHVRTSQQIEQSGLAALVKLDPAVKFNTEITDDGFIVSGEQFDADKSYELTLAKGIRGILGGQLKEDYINNVAFGTLEPAIGFTSNKAVYLSSEGARNMEVRIINVPKIKLVISKIYESNLLAAQRYGYYPKETKDGRDEYYYEEGGDAMLGDVIYEAELETASLPKFGNSRLLNVNVLDRIPELKGIYHIKIRSAKDYWLADSRFVSLSDIGLVAKEGRDQMYVFANSIRSAKAISDLSVVAYGANNQVLGMGTTNADGVATLSYTRKDFAGFKPAMIVARSGGDFNYLPFNTTGVNTSRFEVGGKRLNPTGFDAFIYGERDIYRPGEKINFSVILRNAMWQSPGDLPVKFKFLMPNGKELKSFRKNLNAQGSMESVLDIPTAAITGNYQLEVYSGNDILLSSKSFMVEEFVPDRIKVSVKPDKNELKPGETVSMNVQAMNFFGPPAANRKYECEIQLKQKAFTSKKYSRYDFSITNQQGFFDKKVLEGKTDAAGNAGISYTVPDMFRNIGLLEAAYYTTVFDETGRPVSRITKIDIYTQQQFFGLASDGYDYFPLNQPIRFPLIAVDKNGNVLTGTTAKVEVIKHEYRTVLTKSDGYFRYDSQVEDKVVVSGNTTVSGEQSTYNFVPRSPGNYEIRVSVPGSGSYVSRKFYSYGYWGGDINSFEVNNEGQIEIETDKPVYRSGETVKLLFKTPFSGRMLVTMEKDRLLHYQYIDVNNRSATLDLKLTAEHLPNVYIAATLIKPHTVSDIPLTVAHGYQSVRVEEPARKQQVEIVAKESVRSATRQKITVRAEEGSMVTLAAVDNGVLQVTDFETPDPYKYFYGRRALDVNSFDLYPLLFPELKAKLSSTGGDASMKMDQRVNPIPNKRIKILSYWSGIRPVGKSGEISFDIDIPRFSGEMRLMAVTYKNDRFGAAEKAIKVADPLVISTAMPRFMSPKDSISVPVTISNTTSKATTANAVITVTGPLQVAGVNTQSLSIPANSEASIKFGVVAKAAIEAGQVKIDVQAMGEKFTELTDITVRPASTLQQRTGSGVIAANKSESINISAADFIPSSANYRLVVSRSPALEIANQLNYLVQYPYGCTEQAISSAFPQVYFTDMAELLHNSNVSVTSAHANVMEAIRKIKMRQLYSGAITLWEDAGSENWWTSVYAAHFLIEAKAAGFDVDPSLTASLLSFINNRLASRSSINYYYNRNQQKKIAPKEVAYSLYVLALAGKPNVSVMNYYKARPDQLSLDSRYLLAAAYALSGDKLKSREILPPAFTGEESVPQTGGSFYSDIRDEAIALHALATIDPNNAQVPVMARHVVSKLKQRRWYSTQESAFSFLAIGKLAAKAKKTDIKASIKVNGKQVGELNNNSVQLSAKDLKGTNIEVQTKGTGQLYYWWQSEGISQDGSYKEEDSYLKVRRRFFDRNGQPLAGHSFQQNDLVIVQLSLDKSFAGTIENIVITDLLPAGFEIENPRTKEIPGMDWIKDASTPTSMDVRDDRLNLFVDAEKSHQVYYYAIRAVSPGTYQLGPVSADAMYNGEYHSYHGAGKIVIRP</sequence>
<dbReference type="Pfam" id="PF17962">
    <property type="entry name" value="bMG6"/>
    <property type="match status" value="1"/>
</dbReference>
<dbReference type="InterPro" id="IPR051802">
    <property type="entry name" value="YfhM-like"/>
</dbReference>
<feature type="domain" description="Alpha-2-macroglobulin" evidence="4">
    <location>
        <begin position="1115"/>
        <end position="1203"/>
    </location>
</feature>
<dbReference type="SMART" id="SM01419">
    <property type="entry name" value="Thiol-ester_cl"/>
    <property type="match status" value="1"/>
</dbReference>
<reference evidence="5 6" key="1">
    <citation type="submission" date="2014-11" db="EMBL/GenBank/DDBJ databases">
        <title>Genome sequence of Flavihumibacter solisilvae 3-3.</title>
        <authorList>
            <person name="Zhou G."/>
            <person name="Li M."/>
            <person name="Wang G."/>
        </authorList>
    </citation>
    <scope>NUCLEOTIDE SEQUENCE [LARGE SCALE GENOMIC DNA]</scope>
    <source>
        <strain evidence="5 6">3-3</strain>
    </source>
</reference>
<evidence type="ECO:0000256" key="1">
    <source>
        <dbReference type="ARBA" id="ARBA00010556"/>
    </source>
</evidence>
<keyword evidence="6" id="KW-1185">Reference proteome</keyword>
<dbReference type="STRING" id="1349421.OI18_00520"/>
<dbReference type="InterPro" id="IPR001599">
    <property type="entry name" value="Macroglobln_a2"/>
</dbReference>
<dbReference type="PANTHER" id="PTHR40094:SF1">
    <property type="entry name" value="UBIQUITIN DOMAIN-CONTAINING PROTEIN"/>
    <property type="match status" value="1"/>
</dbReference>
<dbReference type="InterPro" id="IPR002890">
    <property type="entry name" value="MG2"/>
</dbReference>
<evidence type="ECO:0008006" key="7">
    <source>
        <dbReference type="Google" id="ProtNLM"/>
    </source>
</evidence>
<dbReference type="Pfam" id="PF17973">
    <property type="entry name" value="bMG10"/>
    <property type="match status" value="1"/>
</dbReference>
<name>A0A0C1IQQ8_9BACT</name>
<dbReference type="Gene3D" id="2.60.40.1930">
    <property type="match status" value="1"/>
</dbReference>
<comment type="similarity">
    <text evidence="1">Belongs to the protease inhibitor I39 (alpha-2-macroglobulin) family. Bacterial alpha-2-macroglobulin subfamily.</text>
</comment>
<dbReference type="InterPro" id="IPR041246">
    <property type="entry name" value="Bact_MG10"/>
</dbReference>
<evidence type="ECO:0000259" key="3">
    <source>
        <dbReference type="SMART" id="SM01359"/>
    </source>
</evidence>
<dbReference type="PANTHER" id="PTHR40094">
    <property type="entry name" value="ALPHA-2-MACROGLOBULIN HOMOLOG"/>
    <property type="match status" value="1"/>
</dbReference>
<dbReference type="InterPro" id="IPR008930">
    <property type="entry name" value="Terpenoid_cyclase/PrenylTrfase"/>
</dbReference>
<keyword evidence="2" id="KW-0732">Signal</keyword>